<organism evidence="12">
    <name type="scientific">Homalodisca liturata</name>
    <dbReference type="NCBI Taxonomy" id="320908"/>
    <lineage>
        <taxon>Eukaryota</taxon>
        <taxon>Metazoa</taxon>
        <taxon>Ecdysozoa</taxon>
        <taxon>Arthropoda</taxon>
        <taxon>Hexapoda</taxon>
        <taxon>Insecta</taxon>
        <taxon>Pterygota</taxon>
        <taxon>Neoptera</taxon>
        <taxon>Paraneoptera</taxon>
        <taxon>Hemiptera</taxon>
        <taxon>Auchenorrhyncha</taxon>
        <taxon>Membracoidea</taxon>
        <taxon>Cicadellidae</taxon>
        <taxon>Cicadellinae</taxon>
        <taxon>Proconiini</taxon>
        <taxon>Homalodisca</taxon>
    </lineage>
</organism>
<comment type="catalytic activity">
    <reaction evidence="1">
        <text>S-ubiquitinyl-[E2 ubiquitin-conjugating enzyme]-L-cysteine + [acceptor protein]-L-lysine = [E2 ubiquitin-conjugating enzyme]-L-cysteine + N(6)-ubiquitinyl-[acceptor protein]-L-lysine.</text>
        <dbReference type="EC" id="2.3.2.27"/>
    </reaction>
</comment>
<dbReference type="SUPFAM" id="SSF49599">
    <property type="entry name" value="TRAF domain-like"/>
    <property type="match status" value="1"/>
</dbReference>
<dbReference type="InterPro" id="IPR013083">
    <property type="entry name" value="Znf_RING/FYVE/PHD"/>
</dbReference>
<dbReference type="InterPro" id="IPR049548">
    <property type="entry name" value="Sina-like_RING"/>
</dbReference>
<accession>A0A1B6HMQ9</accession>
<evidence type="ECO:0000256" key="9">
    <source>
        <dbReference type="ARBA" id="ARBA00022833"/>
    </source>
</evidence>
<gene>
    <name evidence="12" type="ORF">g.30131</name>
</gene>
<dbReference type="Pfam" id="PF21361">
    <property type="entry name" value="Sina_ZnF"/>
    <property type="match status" value="1"/>
</dbReference>
<keyword evidence="5" id="KW-0808">Transferase</keyword>
<evidence type="ECO:0000256" key="8">
    <source>
        <dbReference type="ARBA" id="ARBA00022786"/>
    </source>
</evidence>
<dbReference type="GO" id="GO:0043161">
    <property type="term" value="P:proteasome-mediated ubiquitin-dependent protein catabolic process"/>
    <property type="evidence" value="ECO:0007669"/>
    <property type="project" value="TreeGrafter"/>
</dbReference>
<keyword evidence="8" id="KW-0833">Ubl conjugation pathway</keyword>
<reference evidence="12" key="1">
    <citation type="submission" date="2015-11" db="EMBL/GenBank/DDBJ databases">
        <title>De novo transcriptome assembly of four potential Pierce s Disease insect vectors from Arizona vineyards.</title>
        <authorList>
            <person name="Tassone E.E."/>
        </authorList>
    </citation>
    <scope>NUCLEOTIDE SEQUENCE</scope>
</reference>
<sequence length="302" mass="34410">FIVFYSTQLISIHKIMSENLGGHEKKLLDVDLDFQKLAECPVCLGTVDKSPTQCKNGHVVCNVCGNNLKLCPMCGDEFTLANHTPTNQLLDSLPKLCPNTNQGCTVISLTKGHEQYCEFRQTECKFIDCIWEGSVKDVFNHFVRAHRESLHKSYLSHTLKSYYVNFSKTIDFYDFSPIVFKNIVFWKVCYRNSTTKCIIHKFYYFPTRKPTHEYYFIVSFNGGGMEFTSTSIAVTDASGDVDVLGNGEAGVLIPDSALDKILNGKKQLPFSIKMVEIQMDYSFLNNDNFEVLQYCLILRLLV</sequence>
<dbReference type="Pfam" id="PF21362">
    <property type="entry name" value="Sina_RING"/>
    <property type="match status" value="1"/>
</dbReference>
<dbReference type="GO" id="GO:0016567">
    <property type="term" value="P:protein ubiquitination"/>
    <property type="evidence" value="ECO:0007669"/>
    <property type="project" value="UniProtKB-UniPathway"/>
</dbReference>
<feature type="domain" description="SIAH-type" evidence="11">
    <location>
        <begin position="92"/>
        <end position="147"/>
    </location>
</feature>
<evidence type="ECO:0000259" key="11">
    <source>
        <dbReference type="PROSITE" id="PS51081"/>
    </source>
</evidence>
<dbReference type="GO" id="GO:0005737">
    <property type="term" value="C:cytoplasm"/>
    <property type="evidence" value="ECO:0007669"/>
    <property type="project" value="TreeGrafter"/>
</dbReference>
<dbReference type="GO" id="GO:0031624">
    <property type="term" value="F:ubiquitin conjugating enzyme binding"/>
    <property type="evidence" value="ECO:0007669"/>
    <property type="project" value="TreeGrafter"/>
</dbReference>
<comment type="similarity">
    <text evidence="3">Belongs to the SINA (Seven in absentia) family.</text>
</comment>
<evidence type="ECO:0000256" key="7">
    <source>
        <dbReference type="ARBA" id="ARBA00022771"/>
    </source>
</evidence>
<keyword evidence="7 10" id="KW-0863">Zinc-finger</keyword>
<dbReference type="PANTHER" id="PTHR45877">
    <property type="entry name" value="E3 UBIQUITIN-PROTEIN LIGASE SIAH2"/>
    <property type="match status" value="1"/>
</dbReference>
<keyword evidence="9" id="KW-0862">Zinc</keyword>
<evidence type="ECO:0000256" key="6">
    <source>
        <dbReference type="ARBA" id="ARBA00022723"/>
    </source>
</evidence>
<evidence type="ECO:0000256" key="5">
    <source>
        <dbReference type="ARBA" id="ARBA00022679"/>
    </source>
</evidence>
<evidence type="ECO:0000256" key="4">
    <source>
        <dbReference type="ARBA" id="ARBA00012483"/>
    </source>
</evidence>
<dbReference type="UniPathway" id="UPA00143"/>
<feature type="non-terminal residue" evidence="12">
    <location>
        <position position="1"/>
    </location>
</feature>
<protein>
    <recommendedName>
        <fullName evidence="4">RING-type E3 ubiquitin transferase</fullName>
        <ecNumber evidence="4">2.3.2.27</ecNumber>
    </recommendedName>
</protein>
<dbReference type="SUPFAM" id="SSF57850">
    <property type="entry name" value="RING/U-box"/>
    <property type="match status" value="1"/>
</dbReference>
<dbReference type="InterPro" id="IPR004162">
    <property type="entry name" value="SINA-like_animal"/>
</dbReference>
<dbReference type="PROSITE" id="PS51081">
    <property type="entry name" value="ZF_SIAH"/>
    <property type="match status" value="1"/>
</dbReference>
<dbReference type="EMBL" id="GECU01031775">
    <property type="protein sequence ID" value="JAS75931.1"/>
    <property type="molecule type" value="Transcribed_RNA"/>
</dbReference>
<evidence type="ECO:0000313" key="12">
    <source>
        <dbReference type="EMBL" id="JAS75931.1"/>
    </source>
</evidence>
<dbReference type="GO" id="GO:0008270">
    <property type="term" value="F:zinc ion binding"/>
    <property type="evidence" value="ECO:0007669"/>
    <property type="project" value="UniProtKB-KW"/>
</dbReference>
<evidence type="ECO:0000256" key="1">
    <source>
        <dbReference type="ARBA" id="ARBA00000900"/>
    </source>
</evidence>
<dbReference type="AlphaFoldDB" id="A0A1B6HMQ9"/>
<evidence type="ECO:0000256" key="3">
    <source>
        <dbReference type="ARBA" id="ARBA00009119"/>
    </source>
</evidence>
<name>A0A1B6HMQ9_9HEMI</name>
<dbReference type="PANTHER" id="PTHR45877:SF2">
    <property type="entry name" value="E3 UBIQUITIN-PROTEIN LIGASE SINA-RELATED"/>
    <property type="match status" value="1"/>
</dbReference>
<dbReference type="EC" id="2.3.2.27" evidence="4"/>
<dbReference type="Gene3D" id="3.30.40.10">
    <property type="entry name" value="Zinc/RING finger domain, C3HC4 (zinc finger)"/>
    <property type="match status" value="2"/>
</dbReference>
<dbReference type="GO" id="GO:0061630">
    <property type="term" value="F:ubiquitin protein ligase activity"/>
    <property type="evidence" value="ECO:0007669"/>
    <property type="project" value="UniProtKB-EC"/>
</dbReference>
<dbReference type="InterPro" id="IPR013010">
    <property type="entry name" value="Znf_SIAH"/>
</dbReference>
<keyword evidence="6" id="KW-0479">Metal-binding</keyword>
<evidence type="ECO:0000256" key="2">
    <source>
        <dbReference type="ARBA" id="ARBA00004906"/>
    </source>
</evidence>
<comment type="pathway">
    <text evidence="2">Protein modification; protein ubiquitination.</text>
</comment>
<evidence type="ECO:0000256" key="10">
    <source>
        <dbReference type="PROSITE-ProRule" id="PRU00455"/>
    </source>
</evidence>
<proteinExistence type="inferred from homology"/>